<dbReference type="PANTHER" id="PTHR12815">
    <property type="entry name" value="SORTING AND ASSEMBLY MACHINERY SAMM50 PROTEIN FAMILY MEMBER"/>
    <property type="match status" value="1"/>
</dbReference>
<evidence type="ECO:0000256" key="3">
    <source>
        <dbReference type="ARBA" id="ARBA00022729"/>
    </source>
</evidence>
<dbReference type="EMBL" id="JAAVJR010000005">
    <property type="protein sequence ID" value="NJW53349.1"/>
    <property type="molecule type" value="Genomic_DNA"/>
</dbReference>
<dbReference type="PANTHER" id="PTHR12815:SF47">
    <property type="entry name" value="TRANSLOCATION AND ASSEMBLY MODULE SUBUNIT TAMA"/>
    <property type="match status" value="1"/>
</dbReference>
<evidence type="ECO:0000256" key="1">
    <source>
        <dbReference type="ARBA" id="ARBA00004370"/>
    </source>
</evidence>
<keyword evidence="3" id="KW-0732">Signal</keyword>
<sequence>MPKNVLKVVLLLSGFLVLQACSVKKFIPEDELLYTGADLKLQTEEEIENRKALQSELEALLMPSPNSKFLGSRIGLYFHYKAQQENPGFINRFLNKQLGQEPVYLSDADPFQTEDLLKNRLENRGYFYSRVSHSVQENDSEKTANITYNAVLPANPYILAQYQMESDSIQLYRAIENSFSESLLKENEPFNLSVMKAERERIDNYLKARGYYNFSPNFLIFEADTNQYDRKKFDLFLRLKEDVPNAGVKPYIIEHVNIYPNYSVDTDSVARDTTRFNNRNYIQNEVFFEPEKLDPFVLLEEGELYNPQKSGRTSRRLTSIGAYKFVNIRYDEIDSLSTDSLGYLEANIFLSPMNKRAIRLELQAVTKSNNFAGPHLAVTYTNRNLFEGGEILSLSAKAGYETQLSSESGSGQTSIVLGVDSDLIFPRMLFPIFEIKSNWFQYSIPKTKIGLGFEYLDRSNLFSLFSVNGSFGYLWKANRFVTHELNPFSVTYTQLSQKTAEFEDILKSNPFLKSSFDQQFIAGLTYSFIYNEMIDELDRHQFFVNANIDVAGNILDMLSSGEPPRKFLGLTYAQYAKFDTDLRYHFKLSPEHVIATRLFGGIGLPYGNSEVMPFSRQFYSGGPYSVRAFQIRSLGPGSYSPPAAEDGIPYYDRMGNIRLEANVEYRFPLYQFLKGAVFADAGNVWNTESNYAPVDDEQEEDLTPAQIEQQRLLLEKGTFGSDFLDEMAVGVGAGLRIDIQSFVIRFDLGIPVHTPYFEEGQRWEFRLKDPVFNFAIGYPF</sequence>
<evidence type="ECO:0000256" key="4">
    <source>
        <dbReference type="ARBA" id="ARBA00023136"/>
    </source>
</evidence>
<comment type="subcellular location">
    <subcellularLocation>
        <location evidence="1">Membrane</location>
    </subcellularLocation>
</comment>
<reference evidence="8 9" key="1">
    <citation type="submission" date="2020-03" db="EMBL/GenBank/DDBJ databases">
        <title>Salinimicrobium sp. nov, isolated from SCS.</title>
        <authorList>
            <person name="Cao W.R."/>
        </authorList>
    </citation>
    <scope>NUCLEOTIDE SEQUENCE [LARGE SCALE GENOMIC DNA]</scope>
    <source>
        <strain evidence="9">J15B91</strain>
    </source>
</reference>
<dbReference type="Pfam" id="PF01103">
    <property type="entry name" value="Omp85"/>
    <property type="match status" value="1"/>
</dbReference>
<keyword evidence="2" id="KW-0812">Transmembrane</keyword>
<proteinExistence type="predicted"/>
<evidence type="ECO:0000259" key="6">
    <source>
        <dbReference type="Pfam" id="PF01103"/>
    </source>
</evidence>
<dbReference type="InterPro" id="IPR010827">
    <property type="entry name" value="BamA/TamA_POTRA"/>
</dbReference>
<evidence type="ECO:0000256" key="2">
    <source>
        <dbReference type="ARBA" id="ARBA00022692"/>
    </source>
</evidence>
<accession>A0ABX1D2D7</accession>
<protein>
    <submittedName>
        <fullName evidence="8">BamA/TamA family outer membrane protein</fullName>
    </submittedName>
</protein>
<evidence type="ECO:0000259" key="7">
    <source>
        <dbReference type="Pfam" id="PF07244"/>
    </source>
</evidence>
<feature type="domain" description="Bacterial surface antigen (D15)" evidence="6">
    <location>
        <begin position="488"/>
        <end position="767"/>
    </location>
</feature>
<evidence type="ECO:0000313" key="9">
    <source>
        <dbReference type="Proteomes" id="UP000703674"/>
    </source>
</evidence>
<dbReference type="InterPro" id="IPR039910">
    <property type="entry name" value="D15-like"/>
</dbReference>
<dbReference type="Gene3D" id="2.40.160.50">
    <property type="entry name" value="membrane protein fhac: a member of the omp85/tpsb transporter family"/>
    <property type="match status" value="1"/>
</dbReference>
<name>A0ABX1D2D7_9FLAO</name>
<keyword evidence="5" id="KW-0998">Cell outer membrane</keyword>
<feature type="domain" description="POTRA" evidence="7">
    <location>
        <begin position="107"/>
        <end position="149"/>
    </location>
</feature>
<dbReference type="PROSITE" id="PS51257">
    <property type="entry name" value="PROKAR_LIPOPROTEIN"/>
    <property type="match status" value="1"/>
</dbReference>
<evidence type="ECO:0000313" key="8">
    <source>
        <dbReference type="EMBL" id="NJW53349.1"/>
    </source>
</evidence>
<gene>
    <name evidence="8" type="ORF">HC175_10490</name>
</gene>
<keyword evidence="4" id="KW-0472">Membrane</keyword>
<comment type="caution">
    <text evidence="8">The sequence shown here is derived from an EMBL/GenBank/DDBJ whole genome shotgun (WGS) entry which is preliminary data.</text>
</comment>
<dbReference type="RefSeq" id="WP_168138451.1">
    <property type="nucleotide sequence ID" value="NZ_JAAVJR010000005.1"/>
</dbReference>
<evidence type="ECO:0000256" key="5">
    <source>
        <dbReference type="ARBA" id="ARBA00023237"/>
    </source>
</evidence>
<dbReference type="InterPro" id="IPR000184">
    <property type="entry name" value="Bac_surfAg_D15"/>
</dbReference>
<organism evidence="8 9">
    <name type="scientific">Salinimicrobium oceani</name>
    <dbReference type="NCBI Taxonomy" id="2722702"/>
    <lineage>
        <taxon>Bacteria</taxon>
        <taxon>Pseudomonadati</taxon>
        <taxon>Bacteroidota</taxon>
        <taxon>Flavobacteriia</taxon>
        <taxon>Flavobacteriales</taxon>
        <taxon>Flavobacteriaceae</taxon>
        <taxon>Salinimicrobium</taxon>
    </lineage>
</organism>
<dbReference type="Proteomes" id="UP000703674">
    <property type="component" value="Unassembled WGS sequence"/>
</dbReference>
<dbReference type="Pfam" id="PF07244">
    <property type="entry name" value="POTRA"/>
    <property type="match status" value="1"/>
</dbReference>
<keyword evidence="9" id="KW-1185">Reference proteome</keyword>